<accession>A0ABW5QJQ2</accession>
<keyword evidence="5" id="KW-1185">Reference proteome</keyword>
<dbReference type="InterPro" id="IPR011006">
    <property type="entry name" value="CheY-like_superfamily"/>
</dbReference>
<comment type="caution">
    <text evidence="4">The sequence shown here is derived from an EMBL/GenBank/DDBJ whole genome shotgun (WGS) entry which is preliminary data.</text>
</comment>
<dbReference type="EMBL" id="JBHUNP010000001">
    <property type="protein sequence ID" value="MFD2647576.1"/>
    <property type="molecule type" value="Genomic_DNA"/>
</dbReference>
<dbReference type="Pfam" id="PF00072">
    <property type="entry name" value="Response_reg"/>
    <property type="match status" value="1"/>
</dbReference>
<evidence type="ECO:0000256" key="1">
    <source>
        <dbReference type="ARBA" id="ARBA00022553"/>
    </source>
</evidence>
<dbReference type="SUPFAM" id="SSF52172">
    <property type="entry name" value="CheY-like"/>
    <property type="match status" value="1"/>
</dbReference>
<reference evidence="5" key="1">
    <citation type="journal article" date="2019" name="Int. J. Syst. Evol. Microbiol.">
        <title>The Global Catalogue of Microorganisms (GCM) 10K type strain sequencing project: providing services to taxonomists for standard genome sequencing and annotation.</title>
        <authorList>
            <consortium name="The Broad Institute Genomics Platform"/>
            <consortium name="The Broad Institute Genome Sequencing Center for Infectious Disease"/>
            <person name="Wu L."/>
            <person name="Ma J."/>
        </authorList>
    </citation>
    <scope>NUCLEOTIDE SEQUENCE [LARGE SCALE GENOMIC DNA]</scope>
    <source>
        <strain evidence="5">CCM 7427</strain>
    </source>
</reference>
<feature type="domain" description="Response regulatory" evidence="3">
    <location>
        <begin position="3"/>
        <end position="119"/>
    </location>
</feature>
<dbReference type="Proteomes" id="UP001597521">
    <property type="component" value="Unassembled WGS sequence"/>
</dbReference>
<dbReference type="InterPro" id="IPR001789">
    <property type="entry name" value="Sig_transdc_resp-reg_receiver"/>
</dbReference>
<feature type="modified residue" description="4-aspartylphosphate" evidence="2">
    <location>
        <position position="54"/>
    </location>
</feature>
<dbReference type="PANTHER" id="PTHR44591">
    <property type="entry name" value="STRESS RESPONSE REGULATOR PROTEIN 1"/>
    <property type="match status" value="1"/>
</dbReference>
<gene>
    <name evidence="4" type="ORF">ACFSX5_07220</name>
</gene>
<evidence type="ECO:0000313" key="5">
    <source>
        <dbReference type="Proteomes" id="UP001597521"/>
    </source>
</evidence>
<proteinExistence type="predicted"/>
<dbReference type="CDD" id="cd00156">
    <property type="entry name" value="REC"/>
    <property type="match status" value="1"/>
</dbReference>
<dbReference type="InterPro" id="IPR050595">
    <property type="entry name" value="Bact_response_regulator"/>
</dbReference>
<keyword evidence="1 2" id="KW-0597">Phosphoprotein</keyword>
<dbReference type="PANTHER" id="PTHR44591:SF21">
    <property type="entry name" value="TWO-COMPONENT RESPONSE REGULATOR"/>
    <property type="match status" value="1"/>
</dbReference>
<name>A0ABW5QJQ2_9HYPH</name>
<sequence>MARILVAEDDPSVRAFVVSALSLKGHEVVAAEDGGLAAEIAEEEQGRFDLLLSDIKMPIMDGIALALHVASRFPQLTILMMTGFADQRERAHGLEALIYDVITKPFALADLLAKVDDALVGRPVEVVSLGRQAMGQ</sequence>
<dbReference type="RefSeq" id="WP_386832598.1">
    <property type="nucleotide sequence ID" value="NZ_JBHUNP010000001.1"/>
</dbReference>
<dbReference type="SMART" id="SM00448">
    <property type="entry name" value="REC"/>
    <property type="match status" value="1"/>
</dbReference>
<organism evidence="4 5">
    <name type="scientific">Devosia albogilva</name>
    <dbReference type="NCBI Taxonomy" id="429726"/>
    <lineage>
        <taxon>Bacteria</taxon>
        <taxon>Pseudomonadati</taxon>
        <taxon>Pseudomonadota</taxon>
        <taxon>Alphaproteobacteria</taxon>
        <taxon>Hyphomicrobiales</taxon>
        <taxon>Devosiaceae</taxon>
        <taxon>Devosia</taxon>
    </lineage>
</organism>
<protein>
    <submittedName>
        <fullName evidence="4">Response regulator</fullName>
    </submittedName>
</protein>
<evidence type="ECO:0000313" key="4">
    <source>
        <dbReference type="EMBL" id="MFD2647576.1"/>
    </source>
</evidence>
<evidence type="ECO:0000256" key="2">
    <source>
        <dbReference type="PROSITE-ProRule" id="PRU00169"/>
    </source>
</evidence>
<dbReference type="Gene3D" id="3.40.50.2300">
    <property type="match status" value="1"/>
</dbReference>
<dbReference type="PROSITE" id="PS50110">
    <property type="entry name" value="RESPONSE_REGULATORY"/>
    <property type="match status" value="1"/>
</dbReference>
<evidence type="ECO:0000259" key="3">
    <source>
        <dbReference type="PROSITE" id="PS50110"/>
    </source>
</evidence>